<organism evidence="10 11">
    <name type="scientific">Candidatus Acidiferrum panamense</name>
    <dbReference type="NCBI Taxonomy" id="2741543"/>
    <lineage>
        <taxon>Bacteria</taxon>
        <taxon>Pseudomonadati</taxon>
        <taxon>Acidobacteriota</taxon>
        <taxon>Terriglobia</taxon>
        <taxon>Candidatus Acidiferrales</taxon>
        <taxon>Candidatus Acidiferrum</taxon>
    </lineage>
</organism>
<evidence type="ECO:0000256" key="7">
    <source>
        <dbReference type="SAM" id="Phobius"/>
    </source>
</evidence>
<dbReference type="PANTHER" id="PTHR30572">
    <property type="entry name" value="MEMBRANE COMPONENT OF TRANSPORTER-RELATED"/>
    <property type="match status" value="1"/>
</dbReference>
<dbReference type="Pfam" id="PF12704">
    <property type="entry name" value="MacB_PCD"/>
    <property type="match status" value="1"/>
</dbReference>
<dbReference type="Pfam" id="PF02687">
    <property type="entry name" value="FtsX"/>
    <property type="match status" value="1"/>
</dbReference>
<dbReference type="Proteomes" id="UP000567293">
    <property type="component" value="Unassembled WGS sequence"/>
</dbReference>
<evidence type="ECO:0000256" key="1">
    <source>
        <dbReference type="ARBA" id="ARBA00004651"/>
    </source>
</evidence>
<dbReference type="GO" id="GO:0005886">
    <property type="term" value="C:plasma membrane"/>
    <property type="evidence" value="ECO:0007669"/>
    <property type="project" value="UniProtKB-SubCell"/>
</dbReference>
<dbReference type="InterPro" id="IPR025857">
    <property type="entry name" value="MacB_PCD"/>
</dbReference>
<feature type="transmembrane region" description="Helical" evidence="7">
    <location>
        <begin position="344"/>
        <end position="363"/>
    </location>
</feature>
<evidence type="ECO:0000256" key="6">
    <source>
        <dbReference type="ARBA" id="ARBA00038076"/>
    </source>
</evidence>
<sequence length="412" mass="44530">AALKASGHSTSEDAGSQRIASFLIIAEVALTLVLLSGAGLLIRSVNRFGSAPLGFEAEGLLTSRIQLPQAAYAKPEQRIRFYSNLLDQLRSTREVEEATLSTALPTGGTGPVAVMAVEGKPDPGPDRTVDSGMQTISSEYFRVMRLPLKEGRFFDDRDRADSEQVVIVNEALVARYFPGEDPIGRHVRPFDGPETESPWLRIVGIVGNEKRTAVASEMSWTDTPVLYRPWPQDTRLSGVLLFRVRQAGLPVISLIQRASGDPSVSVGEIETMTHAVEKILAYPRFRAAVLAAFATLALVLAVVGLYGVLSRLVARRTHEIGIRIALGATRGQVVRMVAKQGLRLTVTGIIFGLASVWGLTRLLRALLYGVSAMNSANLILTTLVLLCSAGIATLIPARRATRIDPTVALRDE</sequence>
<feature type="domain" description="MacB-like periplasmic core" evidence="9">
    <location>
        <begin position="131"/>
        <end position="231"/>
    </location>
</feature>
<name>A0A7V8NNB0_9BACT</name>
<evidence type="ECO:0000259" key="9">
    <source>
        <dbReference type="Pfam" id="PF12704"/>
    </source>
</evidence>
<dbReference type="PANTHER" id="PTHR30572:SF4">
    <property type="entry name" value="ABC TRANSPORTER PERMEASE YTRF"/>
    <property type="match status" value="1"/>
</dbReference>
<proteinExistence type="inferred from homology"/>
<evidence type="ECO:0000256" key="3">
    <source>
        <dbReference type="ARBA" id="ARBA00022692"/>
    </source>
</evidence>
<dbReference type="GO" id="GO:0022857">
    <property type="term" value="F:transmembrane transporter activity"/>
    <property type="evidence" value="ECO:0007669"/>
    <property type="project" value="TreeGrafter"/>
</dbReference>
<feature type="transmembrane region" description="Helical" evidence="7">
    <location>
        <begin position="375"/>
        <end position="395"/>
    </location>
</feature>
<keyword evidence="2" id="KW-1003">Cell membrane</keyword>
<keyword evidence="5 7" id="KW-0472">Membrane</keyword>
<evidence type="ECO:0000313" key="10">
    <source>
        <dbReference type="EMBL" id="MBA0084500.1"/>
    </source>
</evidence>
<dbReference type="InterPro" id="IPR050250">
    <property type="entry name" value="Macrolide_Exporter_MacB"/>
</dbReference>
<feature type="non-terminal residue" evidence="10">
    <location>
        <position position="1"/>
    </location>
</feature>
<dbReference type="AlphaFoldDB" id="A0A7V8NNB0"/>
<comment type="subcellular location">
    <subcellularLocation>
        <location evidence="1">Cell membrane</location>
        <topology evidence="1">Multi-pass membrane protein</topology>
    </subcellularLocation>
</comment>
<keyword evidence="11" id="KW-1185">Reference proteome</keyword>
<comment type="similarity">
    <text evidence="6">Belongs to the ABC-4 integral membrane protein family.</text>
</comment>
<accession>A0A7V8NNB0</accession>
<keyword evidence="3 7" id="KW-0812">Transmembrane</keyword>
<feature type="transmembrane region" description="Helical" evidence="7">
    <location>
        <begin position="287"/>
        <end position="309"/>
    </location>
</feature>
<keyword evidence="4 7" id="KW-1133">Transmembrane helix</keyword>
<protein>
    <submittedName>
        <fullName evidence="10">ABC transporter permease</fullName>
    </submittedName>
</protein>
<feature type="domain" description="ABC3 transporter permease C-terminal" evidence="8">
    <location>
        <begin position="292"/>
        <end position="405"/>
    </location>
</feature>
<evidence type="ECO:0000256" key="4">
    <source>
        <dbReference type="ARBA" id="ARBA00022989"/>
    </source>
</evidence>
<comment type="caution">
    <text evidence="10">The sequence shown here is derived from an EMBL/GenBank/DDBJ whole genome shotgun (WGS) entry which is preliminary data.</text>
</comment>
<evidence type="ECO:0000256" key="5">
    <source>
        <dbReference type="ARBA" id="ARBA00023136"/>
    </source>
</evidence>
<reference evidence="10" key="1">
    <citation type="submission" date="2020-06" db="EMBL/GenBank/DDBJ databases">
        <title>Legume-microbial interactions unlock mineral nutrients during tropical forest succession.</title>
        <authorList>
            <person name="Epihov D.Z."/>
        </authorList>
    </citation>
    <scope>NUCLEOTIDE SEQUENCE [LARGE SCALE GENOMIC DNA]</scope>
    <source>
        <strain evidence="10">Pan2503</strain>
    </source>
</reference>
<evidence type="ECO:0000256" key="2">
    <source>
        <dbReference type="ARBA" id="ARBA00022475"/>
    </source>
</evidence>
<evidence type="ECO:0000259" key="8">
    <source>
        <dbReference type="Pfam" id="PF02687"/>
    </source>
</evidence>
<evidence type="ECO:0000313" key="11">
    <source>
        <dbReference type="Proteomes" id="UP000567293"/>
    </source>
</evidence>
<feature type="transmembrane region" description="Helical" evidence="7">
    <location>
        <begin position="19"/>
        <end position="42"/>
    </location>
</feature>
<dbReference type="InterPro" id="IPR003838">
    <property type="entry name" value="ABC3_permease_C"/>
</dbReference>
<gene>
    <name evidence="10" type="ORF">HRJ53_05855</name>
</gene>
<dbReference type="EMBL" id="JACDQQ010000578">
    <property type="protein sequence ID" value="MBA0084500.1"/>
    <property type="molecule type" value="Genomic_DNA"/>
</dbReference>